<organism evidence="2">
    <name type="scientific">marine metagenome</name>
    <dbReference type="NCBI Taxonomy" id="408172"/>
    <lineage>
        <taxon>unclassified sequences</taxon>
        <taxon>metagenomes</taxon>
        <taxon>ecological metagenomes</taxon>
    </lineage>
</organism>
<dbReference type="InterPro" id="IPR020904">
    <property type="entry name" value="Sc_DH/Rdtase_CS"/>
</dbReference>
<accession>A0A382DUJ4</accession>
<dbReference type="SUPFAM" id="SSF51735">
    <property type="entry name" value="NAD(P)-binding Rossmann-fold domains"/>
    <property type="match status" value="1"/>
</dbReference>
<dbReference type="InterPro" id="IPR002347">
    <property type="entry name" value="SDR_fam"/>
</dbReference>
<dbReference type="PRINTS" id="PR00080">
    <property type="entry name" value="SDRFAMILY"/>
</dbReference>
<dbReference type="AlphaFoldDB" id="A0A382DUJ4"/>
<evidence type="ECO:0000313" key="2">
    <source>
        <dbReference type="EMBL" id="SVB41614.1"/>
    </source>
</evidence>
<dbReference type="InterPro" id="IPR050259">
    <property type="entry name" value="SDR"/>
</dbReference>
<name>A0A382DUJ4_9ZZZZ</name>
<dbReference type="Pfam" id="PF13561">
    <property type="entry name" value="adh_short_C2"/>
    <property type="match status" value="1"/>
</dbReference>
<gene>
    <name evidence="2" type="ORF">METZ01_LOCUS194468</name>
</gene>
<feature type="non-terminal residue" evidence="2">
    <location>
        <position position="1"/>
    </location>
</feature>
<proteinExistence type="inferred from homology"/>
<evidence type="ECO:0000256" key="1">
    <source>
        <dbReference type="ARBA" id="ARBA00006484"/>
    </source>
</evidence>
<reference evidence="2" key="1">
    <citation type="submission" date="2018-05" db="EMBL/GenBank/DDBJ databases">
        <authorList>
            <person name="Lanie J.A."/>
            <person name="Ng W.-L."/>
            <person name="Kazmierczak K.M."/>
            <person name="Andrzejewski T.M."/>
            <person name="Davidsen T.M."/>
            <person name="Wayne K.J."/>
            <person name="Tettelin H."/>
            <person name="Glass J.I."/>
            <person name="Rusch D."/>
            <person name="Podicherti R."/>
            <person name="Tsui H.-C.T."/>
            <person name="Winkler M.E."/>
        </authorList>
    </citation>
    <scope>NUCLEOTIDE SEQUENCE</scope>
</reference>
<sequence>VLAANGAKLTLTGRNMKKLRAMAAKLPGAEARRLDVTDEDAVKRVCTEAAASLGAIDILINNSGIAETAPFMRTSADMMRRIMEVNLIGAHICTQQVLPAMIEAGWGRIVNISSLAGLTGQPYISAYCASKHAMVGLTRTLALEVAKKGITVNAVCPAYVETGMVEKGVENIQKITGMSEDDARGELAKKSPQARIIEASEVGATVGWLCLPGAESITGQSIAMAGGAWM</sequence>
<dbReference type="CDD" id="cd05233">
    <property type="entry name" value="SDR_c"/>
    <property type="match status" value="1"/>
</dbReference>
<dbReference type="FunFam" id="3.40.50.720:FF:000084">
    <property type="entry name" value="Short-chain dehydrogenase reductase"/>
    <property type="match status" value="1"/>
</dbReference>
<protein>
    <recommendedName>
        <fullName evidence="3">3-hydroxyacyl-CoA dehydrogenase</fullName>
    </recommendedName>
</protein>
<dbReference type="GO" id="GO:0032787">
    <property type="term" value="P:monocarboxylic acid metabolic process"/>
    <property type="evidence" value="ECO:0007669"/>
    <property type="project" value="UniProtKB-ARBA"/>
</dbReference>
<dbReference type="PANTHER" id="PTHR42879:SF2">
    <property type="entry name" value="3-OXOACYL-[ACYL-CARRIER-PROTEIN] REDUCTASE FABG"/>
    <property type="match status" value="1"/>
</dbReference>
<dbReference type="PANTHER" id="PTHR42879">
    <property type="entry name" value="3-OXOACYL-(ACYL-CARRIER-PROTEIN) REDUCTASE"/>
    <property type="match status" value="1"/>
</dbReference>
<comment type="similarity">
    <text evidence="1">Belongs to the short-chain dehydrogenases/reductases (SDR) family.</text>
</comment>
<dbReference type="InterPro" id="IPR036291">
    <property type="entry name" value="NAD(P)-bd_dom_sf"/>
</dbReference>
<dbReference type="Gene3D" id="3.40.50.720">
    <property type="entry name" value="NAD(P)-binding Rossmann-like Domain"/>
    <property type="match status" value="1"/>
</dbReference>
<dbReference type="PROSITE" id="PS00061">
    <property type="entry name" value="ADH_SHORT"/>
    <property type="match status" value="1"/>
</dbReference>
<evidence type="ECO:0008006" key="3">
    <source>
        <dbReference type="Google" id="ProtNLM"/>
    </source>
</evidence>
<dbReference type="EMBL" id="UINC01040980">
    <property type="protein sequence ID" value="SVB41614.1"/>
    <property type="molecule type" value="Genomic_DNA"/>
</dbReference>
<dbReference type="PRINTS" id="PR00081">
    <property type="entry name" value="GDHRDH"/>
</dbReference>